<dbReference type="Gene3D" id="3.90.1750.10">
    <property type="entry name" value="Hect, E3 ligase catalytic domains"/>
    <property type="match status" value="1"/>
</dbReference>
<dbReference type="InterPro" id="IPR000569">
    <property type="entry name" value="HECT_dom"/>
</dbReference>
<evidence type="ECO:0000256" key="3">
    <source>
        <dbReference type="ARBA" id="ARBA00012485"/>
    </source>
</evidence>
<dbReference type="SUPFAM" id="SSF56204">
    <property type="entry name" value="Hect, E3 ligase catalytic domain"/>
    <property type="match status" value="1"/>
</dbReference>
<proteinExistence type="predicted"/>
<reference evidence="11" key="1">
    <citation type="submission" date="2021-02" db="EMBL/GenBank/DDBJ databases">
        <title>Psilocybe cubensis genome.</title>
        <authorList>
            <person name="Mckernan K.J."/>
            <person name="Crawford S."/>
            <person name="Trippe A."/>
            <person name="Kane L.T."/>
            <person name="Mclaughlin S."/>
        </authorList>
    </citation>
    <scope>NUCLEOTIDE SEQUENCE [LARGE SCALE GENOMIC DNA]</scope>
    <source>
        <strain evidence="11">MGC-MH-2018</strain>
    </source>
</reference>
<protein>
    <recommendedName>
        <fullName evidence="3">HECT-type E3 ubiquitin transferase</fullName>
        <ecNumber evidence="3">2.3.2.26</ecNumber>
    </recommendedName>
</protein>
<evidence type="ECO:0000256" key="4">
    <source>
        <dbReference type="ARBA" id="ARBA00022679"/>
    </source>
</evidence>
<evidence type="ECO:0000259" key="10">
    <source>
        <dbReference type="PROSITE" id="PS50237"/>
    </source>
</evidence>
<evidence type="ECO:0000256" key="8">
    <source>
        <dbReference type="SAM" id="MobiDB-lite"/>
    </source>
</evidence>
<comment type="caution">
    <text evidence="7">Lacks conserved residue(s) required for the propagation of feature annotation.</text>
</comment>
<gene>
    <name evidence="11" type="ORF">JR316_002478</name>
</gene>
<feature type="region of interest" description="Disordered" evidence="8">
    <location>
        <begin position="130"/>
        <end position="149"/>
    </location>
</feature>
<keyword evidence="6 7" id="KW-0833">Ubl conjugation pathway</keyword>
<dbReference type="SMART" id="SM00119">
    <property type="entry name" value="HECTc"/>
    <property type="match status" value="1"/>
</dbReference>
<comment type="caution">
    <text evidence="11">The sequence shown here is derived from an EMBL/GenBank/DDBJ whole genome shotgun (WGS) entry which is preliminary data.</text>
</comment>
<dbReference type="EC" id="2.3.2.26" evidence="3"/>
<sequence length="654" mass="74238">MNNNLILESIILISSQKDELGRVTVLTSPGRQRSGLTTGDAHRHIGVQQICYEYIKVQVALTYSLSTYLTQVNQSTHSIVPSFMLQLGSSKRSSSSRFKRPLIRVAVGLSGCGLRFIFTWPRLRSKGFSQAQFPKKRKPGTRMHVEGSDPMPVYADKTSLLSSLDNNMSPNSDNVPLPTGWVLCIDGTNRRFYANHHTRTTLWKGTPMASDVSKENPDLEELPPGWAIGVTESSQIYFIDHITQTTTWTDPRLPSGWEKRYDHKCRPYFVDHSSRTTTWDDPRQTTFSTDPLSMYMRKVLFLNRKHCNKTRRGVFEIRIRKGYIVPDTFSVLSKIKKPRNILRRYPHVTFKDDPDCEEPVQEWLNLLLDVLFEPRLGFFVLDGNGFLEINTSFSTPSFFKVFTYVGWIYGMAVFHGYLVDPRLITILHRNLSCNGAITEQNAQMSSHSYITDPQGSFLRGFYDVIDRRSLKGYSLIELERLFGGVTTLHKEYCATYTISDEKIGTGSDKDSTAVNASSVSSESDIHLDWFWKIASSWAPEGQQAIFVYVTGSVRVPATDLIKIMKTPDGGIQRVSVPGNKLKRGALPVRDDDVPQHILFIPPFDDYEEMERTLRSIVFDVDDEIDKTSRKDVCMGGRGGVQSTQKVREGSIIKQ</sequence>
<feature type="region of interest" description="Disordered" evidence="8">
    <location>
        <begin position="635"/>
        <end position="654"/>
    </location>
</feature>
<evidence type="ECO:0000313" key="11">
    <source>
        <dbReference type="EMBL" id="KAG5172973.1"/>
    </source>
</evidence>
<dbReference type="InterPro" id="IPR001202">
    <property type="entry name" value="WW_dom"/>
</dbReference>
<feature type="domain" description="HECT" evidence="10">
    <location>
        <begin position="361"/>
        <end position="431"/>
    </location>
</feature>
<evidence type="ECO:0000259" key="9">
    <source>
        <dbReference type="PROSITE" id="PS50020"/>
    </source>
</evidence>
<dbReference type="Gene3D" id="2.20.70.10">
    <property type="match status" value="2"/>
</dbReference>
<comment type="pathway">
    <text evidence="2">Protein modification; protein ubiquitination.</text>
</comment>
<dbReference type="PANTHER" id="PTHR11254:SF440">
    <property type="entry name" value="E3 UBIQUITIN-PROTEIN LIGASE NEDD-4"/>
    <property type="match status" value="1"/>
</dbReference>
<keyword evidence="4" id="KW-0808">Transferase</keyword>
<evidence type="ECO:0000256" key="7">
    <source>
        <dbReference type="PROSITE-ProRule" id="PRU00104"/>
    </source>
</evidence>
<dbReference type="InterPro" id="IPR050409">
    <property type="entry name" value="E3_ubiq-protein_ligase"/>
</dbReference>
<dbReference type="Pfam" id="PF00632">
    <property type="entry name" value="HECT"/>
    <property type="match status" value="1"/>
</dbReference>
<accession>A0A8H7Y5G5</accession>
<feature type="domain" description="WW" evidence="9">
    <location>
        <begin position="175"/>
        <end position="208"/>
    </location>
</feature>
<dbReference type="UniPathway" id="UPA00143"/>
<dbReference type="EMBL" id="JAFIQS010000002">
    <property type="protein sequence ID" value="KAG5172973.1"/>
    <property type="molecule type" value="Genomic_DNA"/>
</dbReference>
<dbReference type="InterPro" id="IPR036020">
    <property type="entry name" value="WW_dom_sf"/>
</dbReference>
<dbReference type="GO" id="GO:0005737">
    <property type="term" value="C:cytoplasm"/>
    <property type="evidence" value="ECO:0007669"/>
    <property type="project" value="TreeGrafter"/>
</dbReference>
<dbReference type="OrthoDB" id="3045089at2759"/>
<dbReference type="CDD" id="cd00201">
    <property type="entry name" value="WW"/>
    <property type="match status" value="3"/>
</dbReference>
<dbReference type="Pfam" id="PF00397">
    <property type="entry name" value="WW"/>
    <property type="match status" value="3"/>
</dbReference>
<dbReference type="Gene3D" id="3.30.2410.10">
    <property type="entry name" value="Hect, E3 ligase catalytic domain"/>
    <property type="match status" value="1"/>
</dbReference>
<dbReference type="AlphaFoldDB" id="A0A8H7Y5G5"/>
<dbReference type="GO" id="GO:0006511">
    <property type="term" value="P:ubiquitin-dependent protein catabolic process"/>
    <property type="evidence" value="ECO:0007669"/>
    <property type="project" value="TreeGrafter"/>
</dbReference>
<feature type="domain" description="WW" evidence="9">
    <location>
        <begin position="251"/>
        <end position="284"/>
    </location>
</feature>
<dbReference type="SMART" id="SM00456">
    <property type="entry name" value="WW"/>
    <property type="match status" value="3"/>
</dbReference>
<dbReference type="PROSITE" id="PS50020">
    <property type="entry name" value="WW_DOMAIN_2"/>
    <property type="match status" value="3"/>
</dbReference>
<name>A0A8H7Y5G5_PSICU</name>
<organism evidence="11">
    <name type="scientific">Psilocybe cubensis</name>
    <name type="common">Psychedelic mushroom</name>
    <name type="synonym">Stropharia cubensis</name>
    <dbReference type="NCBI Taxonomy" id="181762"/>
    <lineage>
        <taxon>Eukaryota</taxon>
        <taxon>Fungi</taxon>
        <taxon>Dikarya</taxon>
        <taxon>Basidiomycota</taxon>
        <taxon>Agaricomycotina</taxon>
        <taxon>Agaricomycetes</taxon>
        <taxon>Agaricomycetidae</taxon>
        <taxon>Agaricales</taxon>
        <taxon>Agaricineae</taxon>
        <taxon>Strophariaceae</taxon>
        <taxon>Psilocybe</taxon>
    </lineage>
</organism>
<feature type="domain" description="HECT" evidence="10">
    <location>
        <begin position="450"/>
        <end position="613"/>
    </location>
</feature>
<evidence type="ECO:0000256" key="6">
    <source>
        <dbReference type="ARBA" id="ARBA00022786"/>
    </source>
</evidence>
<keyword evidence="5" id="KW-0677">Repeat</keyword>
<feature type="compositionally biased region" description="Basic and acidic residues" evidence="8">
    <location>
        <begin position="645"/>
        <end position="654"/>
    </location>
</feature>
<feature type="domain" description="WW" evidence="9">
    <location>
        <begin position="220"/>
        <end position="253"/>
    </location>
</feature>
<dbReference type="PROSITE" id="PS01159">
    <property type="entry name" value="WW_DOMAIN_1"/>
    <property type="match status" value="2"/>
</dbReference>
<dbReference type="GO" id="GO:0016567">
    <property type="term" value="P:protein ubiquitination"/>
    <property type="evidence" value="ECO:0007669"/>
    <property type="project" value="UniProtKB-UniPathway"/>
</dbReference>
<comment type="catalytic activity">
    <reaction evidence="1">
        <text>S-ubiquitinyl-[E2 ubiquitin-conjugating enzyme]-L-cysteine + [acceptor protein]-L-lysine = [E2 ubiquitin-conjugating enzyme]-L-cysteine + N(6)-ubiquitinyl-[acceptor protein]-L-lysine.</text>
        <dbReference type="EC" id="2.3.2.26"/>
    </reaction>
</comment>
<evidence type="ECO:0000256" key="1">
    <source>
        <dbReference type="ARBA" id="ARBA00000885"/>
    </source>
</evidence>
<dbReference type="InterPro" id="IPR035983">
    <property type="entry name" value="Hect_E3_ubiquitin_ligase"/>
</dbReference>
<dbReference type="GO" id="GO:0061630">
    <property type="term" value="F:ubiquitin protein ligase activity"/>
    <property type="evidence" value="ECO:0007669"/>
    <property type="project" value="UniProtKB-EC"/>
</dbReference>
<dbReference type="SUPFAM" id="SSF51045">
    <property type="entry name" value="WW domain"/>
    <property type="match status" value="3"/>
</dbReference>
<dbReference type="PANTHER" id="PTHR11254">
    <property type="entry name" value="HECT DOMAIN UBIQUITIN-PROTEIN LIGASE"/>
    <property type="match status" value="1"/>
</dbReference>
<evidence type="ECO:0000256" key="5">
    <source>
        <dbReference type="ARBA" id="ARBA00022737"/>
    </source>
</evidence>
<dbReference type="PROSITE" id="PS50237">
    <property type="entry name" value="HECT"/>
    <property type="match status" value="2"/>
</dbReference>
<evidence type="ECO:0000256" key="2">
    <source>
        <dbReference type="ARBA" id="ARBA00004906"/>
    </source>
</evidence>